<comment type="caution">
    <text evidence="1">The sequence shown here is derived from an EMBL/GenBank/DDBJ whole genome shotgun (WGS) entry which is preliminary data.</text>
</comment>
<gene>
    <name evidence="1" type="ORF">CNF02_07570</name>
</gene>
<evidence type="ECO:0000313" key="1">
    <source>
        <dbReference type="EMBL" id="PDH33581.1"/>
    </source>
</evidence>
<organism evidence="1 2">
    <name type="scientific">OM182 bacterium MED-G28</name>
    <dbReference type="NCBI Taxonomy" id="1986256"/>
    <lineage>
        <taxon>Bacteria</taxon>
        <taxon>Pseudomonadati</taxon>
        <taxon>Pseudomonadota</taxon>
        <taxon>Gammaproteobacteria</taxon>
        <taxon>OMG group</taxon>
        <taxon>OM182 clade</taxon>
    </lineage>
</organism>
<proteinExistence type="predicted"/>
<dbReference type="EMBL" id="NTJZ01000007">
    <property type="protein sequence ID" value="PDH33581.1"/>
    <property type="molecule type" value="Genomic_DNA"/>
</dbReference>
<feature type="non-terminal residue" evidence="1">
    <location>
        <position position="1"/>
    </location>
</feature>
<dbReference type="AlphaFoldDB" id="A0A2A5WB36"/>
<accession>A0A2A5WB36</accession>
<protein>
    <submittedName>
        <fullName evidence="1">Uncharacterized protein</fullName>
    </submittedName>
</protein>
<evidence type="ECO:0000313" key="2">
    <source>
        <dbReference type="Proteomes" id="UP000219329"/>
    </source>
</evidence>
<name>A0A2A5WB36_9GAMM</name>
<dbReference type="Proteomes" id="UP000219329">
    <property type="component" value="Unassembled WGS sequence"/>
</dbReference>
<reference evidence="1 2" key="1">
    <citation type="submission" date="2017-08" db="EMBL/GenBank/DDBJ databases">
        <title>Fine stratification of microbial communities through a metagenomic profile of the photic zone.</title>
        <authorList>
            <person name="Haro-Moreno J.M."/>
            <person name="Lopez-Perez M."/>
            <person name="De La Torre J."/>
            <person name="Picazo A."/>
            <person name="Camacho A."/>
            <person name="Rodriguez-Valera F."/>
        </authorList>
    </citation>
    <scope>NUCLEOTIDE SEQUENCE [LARGE SCALE GENOMIC DNA]</scope>
    <source>
        <strain evidence="1">MED-G28</strain>
    </source>
</reference>
<sequence>REPIVAASSRAGSINVVRYWDNFEHMIRGLESQSQSGPSRHFFAMVDCGGTRQVGRNWSINEPNQANAYEGGEIEESYVAIRQCQLNPGRNMEDVQQTLAEFDEENRTNSDRSGYGFLQVLASGEEGDMNSAFAIRVIGENSVGLGRRLDAMSWNTPDSSDPATCGNLSLWKSHVIHWGI</sequence>